<protein>
    <recommendedName>
        <fullName evidence="6">AAA+ ATPase domain-containing protein</fullName>
    </recommendedName>
</protein>
<dbReference type="GO" id="GO:0005524">
    <property type="term" value="F:ATP binding"/>
    <property type="evidence" value="ECO:0007669"/>
    <property type="project" value="UniProtKB-KW"/>
</dbReference>
<dbReference type="InterPro" id="IPR003959">
    <property type="entry name" value="ATPase_AAA_core"/>
</dbReference>
<evidence type="ECO:0000259" key="3">
    <source>
        <dbReference type="Pfam" id="PF17862"/>
    </source>
</evidence>
<keyword evidence="5" id="KW-1185">Reference proteome</keyword>
<dbReference type="Gene3D" id="1.10.8.60">
    <property type="match status" value="1"/>
</dbReference>
<evidence type="ECO:0008006" key="6">
    <source>
        <dbReference type="Google" id="ProtNLM"/>
    </source>
</evidence>
<dbReference type="PANTHER" id="PTHR48470:SF1">
    <property type="entry name" value="CELL DIVISION CONTROL PROTEIN 48 C ISOFORM 1"/>
    <property type="match status" value="1"/>
</dbReference>
<dbReference type="InterPro" id="IPR003960">
    <property type="entry name" value="ATPase_AAA_CS"/>
</dbReference>
<organism evidence="4 5">
    <name type="scientific">Rhynchospora tenuis</name>
    <dbReference type="NCBI Taxonomy" id="198213"/>
    <lineage>
        <taxon>Eukaryota</taxon>
        <taxon>Viridiplantae</taxon>
        <taxon>Streptophyta</taxon>
        <taxon>Embryophyta</taxon>
        <taxon>Tracheophyta</taxon>
        <taxon>Spermatophyta</taxon>
        <taxon>Magnoliopsida</taxon>
        <taxon>Liliopsida</taxon>
        <taxon>Poales</taxon>
        <taxon>Cyperaceae</taxon>
        <taxon>Cyperoideae</taxon>
        <taxon>Rhynchosporeae</taxon>
        <taxon>Rhynchospora</taxon>
    </lineage>
</organism>
<feature type="domain" description="ATPase AAA-type core" evidence="2">
    <location>
        <begin position="17"/>
        <end position="56"/>
    </location>
</feature>
<evidence type="ECO:0000313" key="4">
    <source>
        <dbReference type="EMBL" id="KAJ3691614.1"/>
    </source>
</evidence>
<evidence type="ECO:0000256" key="1">
    <source>
        <dbReference type="RuleBase" id="RU003651"/>
    </source>
</evidence>
<keyword evidence="1" id="KW-0547">Nucleotide-binding</keyword>
<dbReference type="Pfam" id="PF00004">
    <property type="entry name" value="AAA"/>
    <property type="match status" value="2"/>
</dbReference>
<dbReference type="EMBL" id="JAMRDG010000002">
    <property type="protein sequence ID" value="KAJ3691614.1"/>
    <property type="molecule type" value="Genomic_DNA"/>
</dbReference>
<feature type="domain" description="ATPase AAA-type core" evidence="2">
    <location>
        <begin position="123"/>
        <end position="190"/>
    </location>
</feature>
<comment type="caution">
    <text evidence="4">The sequence shown here is derived from an EMBL/GenBank/DDBJ whole genome shotgun (WGS) entry which is preliminary data.</text>
</comment>
<dbReference type="AlphaFoldDB" id="A0AAD5ZDS9"/>
<dbReference type="Proteomes" id="UP001210211">
    <property type="component" value="Unassembled WGS sequence"/>
</dbReference>
<keyword evidence="1" id="KW-0067">ATP-binding</keyword>
<evidence type="ECO:0000313" key="5">
    <source>
        <dbReference type="Proteomes" id="UP001210211"/>
    </source>
</evidence>
<dbReference type="PROSITE" id="PS00674">
    <property type="entry name" value="AAA"/>
    <property type="match status" value="1"/>
</dbReference>
<dbReference type="InterPro" id="IPR055278">
    <property type="entry name" value="CDC48c"/>
</dbReference>
<accession>A0AAD5ZDS9</accession>
<dbReference type="Pfam" id="PF17862">
    <property type="entry name" value="AAA_lid_3"/>
    <property type="match status" value="1"/>
</dbReference>
<reference evidence="4 5" key="1">
    <citation type="journal article" date="2022" name="Cell">
        <title>Repeat-based holocentromeres influence genome architecture and karyotype evolution.</title>
        <authorList>
            <person name="Hofstatter P.G."/>
            <person name="Thangavel G."/>
            <person name="Lux T."/>
            <person name="Neumann P."/>
            <person name="Vondrak T."/>
            <person name="Novak P."/>
            <person name="Zhang M."/>
            <person name="Costa L."/>
            <person name="Castellani M."/>
            <person name="Scott A."/>
            <person name="Toegelov H."/>
            <person name="Fuchs J."/>
            <person name="Mata-Sucre Y."/>
            <person name="Dias Y."/>
            <person name="Vanzela A.L.L."/>
            <person name="Huettel B."/>
            <person name="Almeida C.C.S."/>
            <person name="Simkova H."/>
            <person name="Souza G."/>
            <person name="Pedrosa-Harand A."/>
            <person name="Macas J."/>
            <person name="Mayer K.F.X."/>
            <person name="Houben A."/>
            <person name="Marques A."/>
        </authorList>
    </citation>
    <scope>NUCLEOTIDE SEQUENCE [LARGE SCALE GENOMIC DNA]</scope>
    <source>
        <strain evidence="4">RhyTen1mFocal</strain>
    </source>
</reference>
<sequence>MTCTDQFHQAVQNQESELSRDKPPGYVLVIGATNRPDSVDQALRRPGRFDREIALGVPDEAAPPGFVGADLKCLVDKAGILAMKRIIDKRKSSLNLDDWWRRPWDETEMESLSITMVDFEDFCFFGTPGCGKALIAKAVAKEAGANFIHVKGPELLNKYVGESESEVRKLFMHARTNYPCILFFDEISLMRAHPRSLSWPERR</sequence>
<dbReference type="SUPFAM" id="SSF52540">
    <property type="entry name" value="P-loop containing nucleoside triphosphate hydrolases"/>
    <property type="match status" value="2"/>
</dbReference>
<gene>
    <name evidence="4" type="ORF">LUZ61_020778</name>
</gene>
<dbReference type="GO" id="GO:0016887">
    <property type="term" value="F:ATP hydrolysis activity"/>
    <property type="evidence" value="ECO:0007669"/>
    <property type="project" value="InterPro"/>
</dbReference>
<feature type="domain" description="AAA ATPase AAA+ lid" evidence="3">
    <location>
        <begin position="64"/>
        <end position="89"/>
    </location>
</feature>
<dbReference type="InterPro" id="IPR027417">
    <property type="entry name" value="P-loop_NTPase"/>
</dbReference>
<comment type="similarity">
    <text evidence="1">Belongs to the AAA ATPase family.</text>
</comment>
<dbReference type="InterPro" id="IPR041569">
    <property type="entry name" value="AAA_lid_3"/>
</dbReference>
<proteinExistence type="inferred from homology"/>
<dbReference type="PANTHER" id="PTHR48470">
    <property type="entry name" value="CELL DIVISION CONTROL PROTEIN 48 C ISOFORM 1"/>
    <property type="match status" value="1"/>
</dbReference>
<evidence type="ECO:0000259" key="2">
    <source>
        <dbReference type="Pfam" id="PF00004"/>
    </source>
</evidence>
<dbReference type="Gene3D" id="3.40.50.300">
    <property type="entry name" value="P-loop containing nucleotide triphosphate hydrolases"/>
    <property type="match status" value="2"/>
</dbReference>
<name>A0AAD5ZDS9_9POAL</name>